<dbReference type="EMBL" id="FMTM01000005">
    <property type="protein sequence ID" value="SCW66881.1"/>
    <property type="molecule type" value="Genomic_DNA"/>
</dbReference>
<gene>
    <name evidence="2" type="ORF">SAMN02927900_03652</name>
</gene>
<feature type="domain" description="YjiS-like" evidence="1">
    <location>
        <begin position="37"/>
        <end position="65"/>
    </location>
</feature>
<dbReference type="RefSeq" id="WP_167363932.1">
    <property type="nucleotide sequence ID" value="NZ_FMTM01000005.1"/>
</dbReference>
<name>A0A1G4SCX8_9HYPH</name>
<reference evidence="2 3" key="1">
    <citation type="submission" date="2016-10" db="EMBL/GenBank/DDBJ databases">
        <authorList>
            <person name="de Groot N.N."/>
        </authorList>
    </citation>
    <scope>NUCLEOTIDE SEQUENCE [LARGE SCALE GENOMIC DNA]</scope>
    <source>
        <strain evidence="2 3">CGMCC 1.3401</strain>
    </source>
</reference>
<proteinExistence type="predicted"/>
<organism evidence="2 3">
    <name type="scientific">Rhizobium mongolense subsp. loessense</name>
    <dbReference type="NCBI Taxonomy" id="158890"/>
    <lineage>
        <taxon>Bacteria</taxon>
        <taxon>Pseudomonadati</taxon>
        <taxon>Pseudomonadota</taxon>
        <taxon>Alphaproteobacteria</taxon>
        <taxon>Hyphomicrobiales</taxon>
        <taxon>Rhizobiaceae</taxon>
        <taxon>Rhizobium/Agrobacterium group</taxon>
        <taxon>Rhizobium</taxon>
    </lineage>
</organism>
<evidence type="ECO:0000259" key="1">
    <source>
        <dbReference type="Pfam" id="PF06568"/>
    </source>
</evidence>
<accession>A0A1G4SCX8</accession>
<dbReference type="Pfam" id="PF06568">
    <property type="entry name" value="YjiS-like"/>
    <property type="match status" value="1"/>
</dbReference>
<dbReference type="InterPro" id="IPR009506">
    <property type="entry name" value="YjiS-like"/>
</dbReference>
<sequence>MADIRTDRPISAAAIFQILPRFLRRGIAIEAPGCTELASRRQDRRTFQALAKLSDEHLRDIGVYRKPCGVKSDYLSRDFHLGKEIEFAYYRLDE</sequence>
<protein>
    <recommendedName>
        <fullName evidence="1">YjiS-like domain-containing protein</fullName>
    </recommendedName>
</protein>
<dbReference type="AlphaFoldDB" id="A0A1G4SCX8"/>
<evidence type="ECO:0000313" key="2">
    <source>
        <dbReference type="EMBL" id="SCW66881.1"/>
    </source>
</evidence>
<dbReference type="Proteomes" id="UP000199542">
    <property type="component" value="Unassembled WGS sequence"/>
</dbReference>
<evidence type="ECO:0000313" key="3">
    <source>
        <dbReference type="Proteomes" id="UP000199542"/>
    </source>
</evidence>